<dbReference type="InterPro" id="IPR045217">
    <property type="entry name" value="PNPLA8-like"/>
</dbReference>
<dbReference type="Gene3D" id="3.40.1090.10">
    <property type="entry name" value="Cytosolic phospholipase A2 catalytic domain"/>
    <property type="match status" value="1"/>
</dbReference>
<feature type="domain" description="PNPLA" evidence="5">
    <location>
        <begin position="742"/>
        <end position="944"/>
    </location>
</feature>
<keyword evidence="1 4" id="KW-0378">Hydrolase</keyword>
<feature type="short sequence motif" description="GXSXG" evidence="4">
    <location>
        <begin position="778"/>
        <end position="782"/>
    </location>
</feature>
<dbReference type="eggNOG" id="KOG4231">
    <property type="taxonomic scope" value="Eukaryota"/>
</dbReference>
<comment type="caution">
    <text evidence="6">The sequence shown here is derived from an EMBL/GenBank/DDBJ whole genome shotgun (WGS) entry which is preliminary data.</text>
</comment>
<feature type="active site" description="Proton acceptor" evidence="4">
    <location>
        <position position="931"/>
    </location>
</feature>
<accession>L1LCY8</accession>
<dbReference type="GeneID" id="15802756"/>
<evidence type="ECO:0000313" key="7">
    <source>
        <dbReference type="Proteomes" id="UP000031512"/>
    </source>
</evidence>
<reference evidence="6 7" key="1">
    <citation type="journal article" date="2012" name="BMC Genomics">
        <title>Comparative genomic analysis and phylogenetic position of Theileria equi.</title>
        <authorList>
            <person name="Kappmeyer L.S."/>
            <person name="Thiagarajan M."/>
            <person name="Herndon D.R."/>
            <person name="Ramsay J.D."/>
            <person name="Caler E."/>
            <person name="Djikeng A."/>
            <person name="Gillespie J.J."/>
            <person name="Lau A.O."/>
            <person name="Roalson E.H."/>
            <person name="Silva J.C."/>
            <person name="Silva M.G."/>
            <person name="Suarez C.E."/>
            <person name="Ueti M.W."/>
            <person name="Nene V.M."/>
            <person name="Mealey R.H."/>
            <person name="Knowles D.P."/>
            <person name="Brayton K.A."/>
        </authorList>
    </citation>
    <scope>NUCLEOTIDE SEQUENCE [LARGE SCALE GENOMIC DNA]</scope>
    <source>
        <strain evidence="6 7">WA</strain>
    </source>
</reference>
<evidence type="ECO:0000256" key="1">
    <source>
        <dbReference type="ARBA" id="ARBA00022801"/>
    </source>
</evidence>
<keyword evidence="2 4" id="KW-0442">Lipid degradation</keyword>
<dbReference type="PANTHER" id="PTHR24185:SF1">
    <property type="entry name" value="CALCIUM-INDEPENDENT PHOSPHOLIPASE A2-GAMMA"/>
    <property type="match status" value="1"/>
</dbReference>
<dbReference type="KEGG" id="beq:BEWA_052030"/>
<evidence type="ECO:0000256" key="4">
    <source>
        <dbReference type="PROSITE-ProRule" id="PRU01161"/>
    </source>
</evidence>
<dbReference type="AlphaFoldDB" id="L1LCY8"/>
<organism evidence="6 7">
    <name type="scientific">Theileria equi strain WA</name>
    <dbReference type="NCBI Taxonomy" id="1537102"/>
    <lineage>
        <taxon>Eukaryota</taxon>
        <taxon>Sar</taxon>
        <taxon>Alveolata</taxon>
        <taxon>Apicomplexa</taxon>
        <taxon>Aconoidasida</taxon>
        <taxon>Piroplasmida</taxon>
        <taxon>Theileriidae</taxon>
        <taxon>Theileria</taxon>
    </lineage>
</organism>
<dbReference type="PROSITE" id="PS51635">
    <property type="entry name" value="PNPLA"/>
    <property type="match status" value="1"/>
</dbReference>
<evidence type="ECO:0000256" key="2">
    <source>
        <dbReference type="ARBA" id="ARBA00022963"/>
    </source>
</evidence>
<dbReference type="GO" id="GO:0016020">
    <property type="term" value="C:membrane"/>
    <property type="evidence" value="ECO:0007669"/>
    <property type="project" value="TreeGrafter"/>
</dbReference>
<proteinExistence type="predicted"/>
<dbReference type="RefSeq" id="XP_004832601.1">
    <property type="nucleotide sequence ID" value="XM_004832544.1"/>
</dbReference>
<dbReference type="VEuPathDB" id="PiroplasmaDB:BEWA_052030"/>
<dbReference type="InterPro" id="IPR016024">
    <property type="entry name" value="ARM-type_fold"/>
</dbReference>
<dbReference type="SUPFAM" id="SSF52151">
    <property type="entry name" value="FabD/lysophospholipase-like"/>
    <property type="match status" value="1"/>
</dbReference>
<name>L1LCY8_THEEQ</name>
<feature type="short sequence motif" description="GXGXXG" evidence="4">
    <location>
        <begin position="746"/>
        <end position="751"/>
    </location>
</feature>
<evidence type="ECO:0000259" key="5">
    <source>
        <dbReference type="PROSITE" id="PS51635"/>
    </source>
</evidence>
<evidence type="ECO:0000313" key="6">
    <source>
        <dbReference type="EMBL" id="EKX73149.1"/>
    </source>
</evidence>
<sequence length="1109" mass="125409">MLSYRQNKSLLLLSATQATKRNRKIHYIGCFIREPRILTTNRPKSFGSISYESARSYHSEVREGPELHRNLETNRHQHDLHRPLVDANDKDNAIITHVQRAILECLRDKSAKNRISALSSLHSFSSLSTSINDVLLENDVLSSLLEILERPYQKSIWTLMNSYVWPKNPIKAEENLIVQEKVLGLLISMALNSKNAKETMKNDIVLKRTLLKIYFYYSPEAIDKGNEKCTSGNFESTIDKNSRVLTNSNGGNDSERIRAFIKELFITLGYQVNEDISLLPSNLIDDNNETKDWTWDKIIPFSSTDGDSKIHIEDLLIPITSNLKQKQSKSTDNYSSHTISWVPYYCKNVSSGITTSIKRYIRINLGCIDEQLSNFKNINAITISSTSGYDTNEDVLGVLALHRIESNVIRYSLISNIRLKPSEDLNRNLIILDLLSSIGSFRDFKILNDIFTELWVLLGSESTDITDIISTNLNLNAITDIINATALVSALPVSEENTAFGIREIRKYSDIWKYLPWRVGLLEIFKSYLKSFVNPTESGSFAGVFDLLGKIGRKLSAADNVLHVSDEVLVNSADIRPDYSSPKNTMEQAKKLQTTLFGFLVELIYLGGDKNFLRLRDDERLIAAIKSVKSQHPKCFKLQEIFADKLSEFEPIIDKRKSYRVFKTNVIGEFSSNSKNNYNIEDSYYGKEPDLNELGDFRLTSWKRYGFCNKQNVGPIYNSNKLLNLLGHHDTNKFKKRGIRILSIDGGGSKGVVALEILSKIFLEIGKPIHEIFDLVCGTSTGGIVAALIALEQVEISNIQKLYDLLISRIFVKDSYHVSGARLLMRHALYDECAFVNLLKTLLGDLELIDYSVDDSCPKFFCLSTQLDTSPLKPVIWRNYNYHPESYTSDYTRMLAKEGSCVIKLADALRATTAAPGYFPAFERNGHIYGDGALHSNNPSLIAYMEAKMIYPNTPIDCLVSVGNGNVTDFTINKNEDNISSLIDKEVPSDLPQSQIQTLKEVFGTFMDHGIVRNCGLKDVASGAPKQLGIEQIISQVISAATNTEIVHSALDNLMEPNKYFRFNPIIPSVRIDETSQKVLDYLKALARNYLREKKTNERMEILKQILML</sequence>
<dbReference type="GO" id="GO:0006631">
    <property type="term" value="P:fatty acid metabolic process"/>
    <property type="evidence" value="ECO:0007669"/>
    <property type="project" value="TreeGrafter"/>
</dbReference>
<evidence type="ECO:0000256" key="3">
    <source>
        <dbReference type="ARBA" id="ARBA00023098"/>
    </source>
</evidence>
<gene>
    <name evidence="6" type="ORF">BEWA_052030</name>
</gene>
<dbReference type="STRING" id="1537102.L1LCY8"/>
<dbReference type="GO" id="GO:0004620">
    <property type="term" value="F:phospholipase activity"/>
    <property type="evidence" value="ECO:0007669"/>
    <property type="project" value="InterPro"/>
</dbReference>
<dbReference type="CDD" id="cd07211">
    <property type="entry name" value="Pat_PNPLA8"/>
    <property type="match status" value="1"/>
</dbReference>
<dbReference type="Proteomes" id="UP000031512">
    <property type="component" value="Unassembled WGS sequence"/>
</dbReference>
<feature type="short sequence motif" description="DGA/G" evidence="4">
    <location>
        <begin position="931"/>
        <end position="933"/>
    </location>
</feature>
<keyword evidence="3 4" id="KW-0443">Lipid metabolism</keyword>
<dbReference type="GO" id="GO:0016042">
    <property type="term" value="P:lipid catabolic process"/>
    <property type="evidence" value="ECO:0007669"/>
    <property type="project" value="UniProtKB-UniRule"/>
</dbReference>
<keyword evidence="7" id="KW-1185">Reference proteome</keyword>
<protein>
    <recommendedName>
        <fullName evidence="5">PNPLA domain-containing protein</fullName>
    </recommendedName>
</protein>
<dbReference type="OrthoDB" id="630895at2759"/>
<dbReference type="SUPFAM" id="SSF48371">
    <property type="entry name" value="ARM repeat"/>
    <property type="match status" value="1"/>
</dbReference>
<dbReference type="Pfam" id="PF01734">
    <property type="entry name" value="Patatin"/>
    <property type="match status" value="1"/>
</dbReference>
<dbReference type="PANTHER" id="PTHR24185">
    <property type="entry name" value="CALCIUM-INDEPENDENT PHOSPHOLIPASE A2-GAMMA"/>
    <property type="match status" value="1"/>
</dbReference>
<feature type="active site" description="Nucleophile" evidence="4">
    <location>
        <position position="780"/>
    </location>
</feature>
<dbReference type="EMBL" id="ACOU01000003">
    <property type="protein sequence ID" value="EKX73149.1"/>
    <property type="molecule type" value="Genomic_DNA"/>
</dbReference>
<dbReference type="InterPro" id="IPR002641">
    <property type="entry name" value="PNPLA_dom"/>
</dbReference>
<dbReference type="InterPro" id="IPR016035">
    <property type="entry name" value="Acyl_Trfase/lysoPLipase"/>
</dbReference>